<protein>
    <submittedName>
        <fullName evidence="7">SAP domain-containing protein</fullName>
    </submittedName>
</protein>
<feature type="domain" description="C3H1-type" evidence="6">
    <location>
        <begin position="404"/>
        <end position="431"/>
    </location>
</feature>
<keyword evidence="8" id="KW-1185">Reference proteome</keyword>
<feature type="region of interest" description="Disordered" evidence="5">
    <location>
        <begin position="203"/>
        <end position="258"/>
    </location>
</feature>
<dbReference type="OrthoDB" id="690722at2759"/>
<keyword evidence="3 4" id="KW-0862">Zinc</keyword>
<feature type="zinc finger region" description="C3H1-type" evidence="4">
    <location>
        <begin position="404"/>
        <end position="431"/>
    </location>
</feature>
<sequence>MEEDESDAQESDSDDSEEDPTFDVVEETRSSFSTLSIKKKSKSPIIRETEESDEEVSDVVELVVPELNEEDQKSFEFVQTIIEGGQVEKLKVDQCKNIAEWLGKDYASRDACTGDVVMFEQNVYEMFNIASRSASGPPCGKRIVAGRIVKESYGAAKQQHTFTRWKDEGERQKILSEKHARGSLARSSRETRIQLKEMRKTLKGNRTSRVEDQNIKKKKTEGQSFQSLSIGSEKLWSQPQQQQKNMQGHQEQKMQQKEGLHYKTCKENTTVLLETLPRQPGYFPNVNLPLEKIHHQMQHSTNMPSRSSFQSQNHDQRIQSIPSRSPLRRPLASLNYSTHPEYYAPHPYQSCYSSMSPLRSHNHEQGIKIPWRNPFQRQGLEQKHTHQENTNFSPTKGQFQRHGPQQRQLCRFYAQGRCYYGDQCKYLHEYQNYGPPKG</sequence>
<feature type="compositionally biased region" description="Basic and acidic residues" evidence="5">
    <location>
        <begin position="167"/>
        <end position="180"/>
    </location>
</feature>
<dbReference type="PANTHER" id="PTHR35323">
    <property type="entry name" value="SAP DOMAIN-CONTAINING PROTEIN"/>
    <property type="match status" value="1"/>
</dbReference>
<evidence type="ECO:0000313" key="7">
    <source>
        <dbReference type="EMBL" id="GFZ04326.1"/>
    </source>
</evidence>
<gene>
    <name evidence="7" type="ORF">Acr_16g0009500</name>
</gene>
<proteinExistence type="predicted"/>
<feature type="region of interest" description="Disordered" evidence="5">
    <location>
        <begin position="1"/>
        <end position="29"/>
    </location>
</feature>
<evidence type="ECO:0000256" key="4">
    <source>
        <dbReference type="PROSITE-ProRule" id="PRU00723"/>
    </source>
</evidence>
<evidence type="ECO:0000256" key="2">
    <source>
        <dbReference type="ARBA" id="ARBA00022771"/>
    </source>
</evidence>
<dbReference type="PROSITE" id="PS50103">
    <property type="entry name" value="ZF_C3H1"/>
    <property type="match status" value="1"/>
</dbReference>
<organism evidence="7 8">
    <name type="scientific">Actinidia rufa</name>
    <dbReference type="NCBI Taxonomy" id="165716"/>
    <lineage>
        <taxon>Eukaryota</taxon>
        <taxon>Viridiplantae</taxon>
        <taxon>Streptophyta</taxon>
        <taxon>Embryophyta</taxon>
        <taxon>Tracheophyta</taxon>
        <taxon>Spermatophyta</taxon>
        <taxon>Magnoliopsida</taxon>
        <taxon>eudicotyledons</taxon>
        <taxon>Gunneridae</taxon>
        <taxon>Pentapetalae</taxon>
        <taxon>asterids</taxon>
        <taxon>Ericales</taxon>
        <taxon>Actinidiaceae</taxon>
        <taxon>Actinidia</taxon>
    </lineage>
</organism>
<evidence type="ECO:0000256" key="1">
    <source>
        <dbReference type="ARBA" id="ARBA00022723"/>
    </source>
</evidence>
<comment type="caution">
    <text evidence="7">The sequence shown here is derived from an EMBL/GenBank/DDBJ whole genome shotgun (WGS) entry which is preliminary data.</text>
</comment>
<dbReference type="InterPro" id="IPR036855">
    <property type="entry name" value="Znf_CCCH_sf"/>
</dbReference>
<evidence type="ECO:0000259" key="6">
    <source>
        <dbReference type="PROSITE" id="PS50103"/>
    </source>
</evidence>
<dbReference type="Proteomes" id="UP000585474">
    <property type="component" value="Unassembled WGS sequence"/>
</dbReference>
<reference evidence="7 8" key="1">
    <citation type="submission" date="2019-07" db="EMBL/GenBank/DDBJ databases">
        <title>De Novo Assembly of kiwifruit Actinidia rufa.</title>
        <authorList>
            <person name="Sugita-Konishi S."/>
            <person name="Sato K."/>
            <person name="Mori E."/>
            <person name="Abe Y."/>
            <person name="Kisaki G."/>
            <person name="Hamano K."/>
            <person name="Suezawa K."/>
            <person name="Otani M."/>
            <person name="Fukuda T."/>
            <person name="Manabe T."/>
            <person name="Gomi K."/>
            <person name="Tabuchi M."/>
            <person name="Akimitsu K."/>
            <person name="Kataoka I."/>
        </authorList>
    </citation>
    <scope>NUCLEOTIDE SEQUENCE [LARGE SCALE GENOMIC DNA]</scope>
    <source>
        <strain evidence="8">cv. Fuchu</strain>
    </source>
</reference>
<feature type="region of interest" description="Disordered" evidence="5">
    <location>
        <begin position="296"/>
        <end position="331"/>
    </location>
</feature>
<dbReference type="PANTHER" id="PTHR35323:SF5">
    <property type="entry name" value="ZINC FINGER CCCH DOMAIN-CONTAINING PROTEIN 62"/>
    <property type="match status" value="1"/>
</dbReference>
<dbReference type="GO" id="GO:0008270">
    <property type="term" value="F:zinc ion binding"/>
    <property type="evidence" value="ECO:0007669"/>
    <property type="project" value="UniProtKB-KW"/>
</dbReference>
<feature type="region of interest" description="Disordered" evidence="5">
    <location>
        <begin position="380"/>
        <end position="403"/>
    </location>
</feature>
<dbReference type="Pfam" id="PF18044">
    <property type="entry name" value="zf-CCCH_4"/>
    <property type="match status" value="1"/>
</dbReference>
<feature type="compositionally biased region" description="Polar residues" evidence="5">
    <location>
        <begin position="222"/>
        <end position="249"/>
    </location>
</feature>
<feature type="compositionally biased region" description="Acidic residues" evidence="5">
    <location>
        <begin position="1"/>
        <end position="25"/>
    </location>
</feature>
<dbReference type="SMART" id="SM00356">
    <property type="entry name" value="ZnF_C3H1"/>
    <property type="match status" value="1"/>
</dbReference>
<keyword evidence="2 4" id="KW-0863">Zinc-finger</keyword>
<dbReference type="InterPro" id="IPR000571">
    <property type="entry name" value="Znf_CCCH"/>
</dbReference>
<evidence type="ECO:0000256" key="3">
    <source>
        <dbReference type="ARBA" id="ARBA00022833"/>
    </source>
</evidence>
<dbReference type="InterPro" id="IPR041367">
    <property type="entry name" value="Znf-CCCH_4"/>
</dbReference>
<accession>A0A7J0G065</accession>
<evidence type="ECO:0000256" key="5">
    <source>
        <dbReference type="SAM" id="MobiDB-lite"/>
    </source>
</evidence>
<dbReference type="InterPro" id="IPR056116">
    <property type="entry name" value="DUF7699"/>
</dbReference>
<name>A0A7J0G065_9ERIC</name>
<feature type="compositionally biased region" description="Polar residues" evidence="5">
    <location>
        <begin position="388"/>
        <end position="403"/>
    </location>
</feature>
<feature type="compositionally biased region" description="Polar residues" evidence="5">
    <location>
        <begin position="298"/>
        <end position="323"/>
    </location>
</feature>
<dbReference type="AlphaFoldDB" id="A0A7J0G065"/>
<evidence type="ECO:0000313" key="8">
    <source>
        <dbReference type="Proteomes" id="UP000585474"/>
    </source>
</evidence>
<dbReference type="SUPFAM" id="SSF90229">
    <property type="entry name" value="CCCH zinc finger"/>
    <property type="match status" value="1"/>
</dbReference>
<keyword evidence="1 4" id="KW-0479">Metal-binding</keyword>
<dbReference type="EMBL" id="BJWL01000016">
    <property type="protein sequence ID" value="GFZ04326.1"/>
    <property type="molecule type" value="Genomic_DNA"/>
</dbReference>
<dbReference type="Pfam" id="PF24766">
    <property type="entry name" value="DUF7699"/>
    <property type="match status" value="1"/>
</dbReference>
<feature type="region of interest" description="Disordered" evidence="5">
    <location>
        <begin position="167"/>
        <end position="190"/>
    </location>
</feature>
<dbReference type="Gene3D" id="4.10.1000.10">
    <property type="entry name" value="Zinc finger, CCCH-type"/>
    <property type="match status" value="1"/>
</dbReference>